<gene>
    <name evidence="1" type="ORF">BDZ90DRAFT_64721</name>
</gene>
<dbReference type="AlphaFoldDB" id="A0A316UKL8"/>
<keyword evidence="2" id="KW-1185">Reference proteome</keyword>
<accession>A0A316UKL8</accession>
<organism evidence="1 2">
    <name type="scientific">Jaminaea rosea</name>
    <dbReference type="NCBI Taxonomy" id="1569628"/>
    <lineage>
        <taxon>Eukaryota</taxon>
        <taxon>Fungi</taxon>
        <taxon>Dikarya</taxon>
        <taxon>Basidiomycota</taxon>
        <taxon>Ustilaginomycotina</taxon>
        <taxon>Exobasidiomycetes</taxon>
        <taxon>Microstromatales</taxon>
        <taxon>Microstromatales incertae sedis</taxon>
        <taxon>Jaminaea</taxon>
    </lineage>
</organism>
<proteinExistence type="predicted"/>
<dbReference type="EMBL" id="KZ819674">
    <property type="protein sequence ID" value="PWN25842.1"/>
    <property type="molecule type" value="Genomic_DNA"/>
</dbReference>
<evidence type="ECO:0000313" key="2">
    <source>
        <dbReference type="Proteomes" id="UP000245884"/>
    </source>
</evidence>
<reference evidence="1 2" key="1">
    <citation type="journal article" date="2018" name="Mol. Biol. Evol.">
        <title>Broad Genomic Sampling Reveals a Smut Pathogenic Ancestry of the Fungal Clade Ustilaginomycotina.</title>
        <authorList>
            <person name="Kijpornyongpan T."/>
            <person name="Mondo S.J."/>
            <person name="Barry K."/>
            <person name="Sandor L."/>
            <person name="Lee J."/>
            <person name="Lipzen A."/>
            <person name="Pangilinan J."/>
            <person name="LaButti K."/>
            <person name="Hainaut M."/>
            <person name="Henrissat B."/>
            <person name="Grigoriev I.V."/>
            <person name="Spatafora J.W."/>
            <person name="Aime M.C."/>
        </authorList>
    </citation>
    <scope>NUCLEOTIDE SEQUENCE [LARGE SCALE GENOMIC DNA]</scope>
    <source>
        <strain evidence="1 2">MCA 5214</strain>
    </source>
</reference>
<dbReference type="RefSeq" id="XP_025360454.1">
    <property type="nucleotide sequence ID" value="XM_025509748.1"/>
</dbReference>
<dbReference type="GeneID" id="37031571"/>
<name>A0A316UKL8_9BASI</name>
<sequence>MEDGRHLVRGVGWHSTWHDSKPHPVHHIGFATVPSIHKHIMRCVATHRRWPLDPLCVRPLVLHAQQRLVHASTRVRCRRTWQVVFTPAVADILQRDSRAPVVQTNEDAFDEISLRACVFAVAADKATVCVVGEIDGHRFGQERKEGLPRGFEDSSEGLIASSDGLVLKGDLVATDDPRGLRARSHRLADKLVVAATQAAKLQTTIDACLEGLRAQMSLAKSDRLAVGEVNYNLALHDPAWATCSHELVSELLALLFGENCRAGDGVVLLDSQRRAARELPTFGDVVDGVVCLDLRYNAQPAEIIDFLLLVILGLLPFDGDGLTLSQAFDGRVDVAGRRNSQAGVPEGVNQVLVADNEGRVAKLDARCYSTQGPKKEESFCCAAVWLEYFSPVCTSAVELALTVAGAMTIWRRFSLMVERDEGDLRTPASGHNE</sequence>
<dbReference type="Proteomes" id="UP000245884">
    <property type="component" value="Unassembled WGS sequence"/>
</dbReference>
<protein>
    <submittedName>
        <fullName evidence="1">Uncharacterized protein</fullName>
    </submittedName>
</protein>
<evidence type="ECO:0000313" key="1">
    <source>
        <dbReference type="EMBL" id="PWN25842.1"/>
    </source>
</evidence>